<name>A0A3P6E5J2_BRAOL</name>
<feature type="region of interest" description="Disordered" evidence="1">
    <location>
        <begin position="452"/>
        <end position="489"/>
    </location>
</feature>
<proteinExistence type="predicted"/>
<evidence type="ECO:0000256" key="1">
    <source>
        <dbReference type="SAM" id="MobiDB-lite"/>
    </source>
</evidence>
<protein>
    <recommendedName>
        <fullName evidence="3">F-box domain-containing protein</fullName>
    </recommendedName>
</protein>
<dbReference type="InterPro" id="IPR036047">
    <property type="entry name" value="F-box-like_dom_sf"/>
</dbReference>
<dbReference type="InterPro" id="IPR032675">
    <property type="entry name" value="LRR_dom_sf"/>
</dbReference>
<gene>
    <name evidence="2" type="ORF">BOLC9T53155H</name>
</gene>
<sequence length="489" mass="53736">MDAPNPKRPRPCHDPSSVVKDPSSLHLPPGFNQSNVDMTISSFLSLSDFPLFSSPLSIGCSFDRVLDKVGTSIDDGSDHDRFLDRTLQLASLLHNSTKRCIRKRATLHNSISWPLLPELTTKVFSMLDTNSLMQASVCCTMFNKCAMDRVCYSHIDLTMAATNVDNGVVCIMIHRAGKELRFEIFYWGPSYFACIYQSLRSLSFMLCRSLKLGSISSTSTFLLTRSCLAPLSFNHGFAGSLHLYNLTLTPGKSLCAVLSVCPNLTDLKVIGFISGTDKVNSVEHLAPITKNCRLIEHLFLENCGAAGPPSSSSVVEFVDNCPNLSSLTLFQFGVNDAMTRTIIMGFRQLKYINLSGTYGISGSFLRDLGLSCKDSPLETLLLRDCYYLKEREVLLFLNSVLAGDFKSIRYIDISSKHGLVSDGGIATLEPKFPIEELKKQKPGVTFVAIFPAPSSSSSSSSELYSDSTSSSGSSYYSYGEDEEEYDDSG</sequence>
<feature type="compositionally biased region" description="Acidic residues" evidence="1">
    <location>
        <begin position="479"/>
        <end position="489"/>
    </location>
</feature>
<dbReference type="PANTHER" id="PTHR38926">
    <property type="entry name" value="F-BOX DOMAIN CONTAINING PROTEIN, EXPRESSED"/>
    <property type="match status" value="1"/>
</dbReference>
<feature type="region of interest" description="Disordered" evidence="1">
    <location>
        <begin position="1"/>
        <end position="22"/>
    </location>
</feature>
<evidence type="ECO:0000313" key="2">
    <source>
        <dbReference type="EMBL" id="VDD27832.1"/>
    </source>
</evidence>
<dbReference type="PANTHER" id="PTHR38926:SF2">
    <property type="entry name" value="F-BOX_LRR-REPEAT PROTEIN 21-RELATED"/>
    <property type="match status" value="1"/>
</dbReference>
<dbReference type="AlphaFoldDB" id="A0A3P6E5J2"/>
<evidence type="ECO:0008006" key="3">
    <source>
        <dbReference type="Google" id="ProtNLM"/>
    </source>
</evidence>
<organism evidence="2">
    <name type="scientific">Brassica oleracea</name>
    <name type="common">Wild cabbage</name>
    <dbReference type="NCBI Taxonomy" id="3712"/>
    <lineage>
        <taxon>Eukaryota</taxon>
        <taxon>Viridiplantae</taxon>
        <taxon>Streptophyta</taxon>
        <taxon>Embryophyta</taxon>
        <taxon>Tracheophyta</taxon>
        <taxon>Spermatophyta</taxon>
        <taxon>Magnoliopsida</taxon>
        <taxon>eudicotyledons</taxon>
        <taxon>Gunneridae</taxon>
        <taxon>Pentapetalae</taxon>
        <taxon>rosids</taxon>
        <taxon>malvids</taxon>
        <taxon>Brassicales</taxon>
        <taxon>Brassicaceae</taxon>
        <taxon>Brassiceae</taxon>
        <taxon>Brassica</taxon>
    </lineage>
</organism>
<dbReference type="Gene3D" id="3.80.10.10">
    <property type="entry name" value="Ribonuclease Inhibitor"/>
    <property type="match status" value="2"/>
</dbReference>
<dbReference type="SUPFAM" id="SSF81383">
    <property type="entry name" value="F-box domain"/>
    <property type="match status" value="1"/>
</dbReference>
<accession>A0A3P6E5J2</accession>
<dbReference type="EMBL" id="LR031875">
    <property type="protein sequence ID" value="VDD27832.1"/>
    <property type="molecule type" value="Genomic_DNA"/>
</dbReference>
<reference evidence="2" key="1">
    <citation type="submission" date="2018-11" db="EMBL/GenBank/DDBJ databases">
        <authorList>
            <consortium name="Genoscope - CEA"/>
            <person name="William W."/>
        </authorList>
    </citation>
    <scope>NUCLEOTIDE SEQUENCE</scope>
</reference>
<feature type="compositionally biased region" description="Low complexity" evidence="1">
    <location>
        <begin position="454"/>
        <end position="478"/>
    </location>
</feature>
<dbReference type="SUPFAM" id="SSF52047">
    <property type="entry name" value="RNI-like"/>
    <property type="match status" value="1"/>
</dbReference>